<proteinExistence type="predicted"/>
<dbReference type="EMBL" id="CAJVQC010040890">
    <property type="protein sequence ID" value="CAG8771772.1"/>
    <property type="molecule type" value="Genomic_DNA"/>
</dbReference>
<reference evidence="1" key="1">
    <citation type="submission" date="2021-06" db="EMBL/GenBank/DDBJ databases">
        <authorList>
            <person name="Kallberg Y."/>
            <person name="Tangrot J."/>
            <person name="Rosling A."/>
        </authorList>
    </citation>
    <scope>NUCLEOTIDE SEQUENCE</scope>
    <source>
        <strain evidence="1">MA461A</strain>
    </source>
</reference>
<comment type="caution">
    <text evidence="1">The sequence shown here is derived from an EMBL/GenBank/DDBJ whole genome shotgun (WGS) entry which is preliminary data.</text>
</comment>
<evidence type="ECO:0000313" key="1">
    <source>
        <dbReference type="EMBL" id="CAG8771772.1"/>
    </source>
</evidence>
<name>A0ACA9R0N2_9GLOM</name>
<organism evidence="1 2">
    <name type="scientific">Racocetra persica</name>
    <dbReference type="NCBI Taxonomy" id="160502"/>
    <lineage>
        <taxon>Eukaryota</taxon>
        <taxon>Fungi</taxon>
        <taxon>Fungi incertae sedis</taxon>
        <taxon>Mucoromycota</taxon>
        <taxon>Glomeromycotina</taxon>
        <taxon>Glomeromycetes</taxon>
        <taxon>Diversisporales</taxon>
        <taxon>Gigasporaceae</taxon>
        <taxon>Racocetra</taxon>
    </lineage>
</organism>
<keyword evidence="2" id="KW-1185">Reference proteome</keyword>
<feature type="non-terminal residue" evidence="1">
    <location>
        <position position="1"/>
    </location>
</feature>
<protein>
    <submittedName>
        <fullName evidence="1">17330_t:CDS:1</fullName>
    </submittedName>
</protein>
<evidence type="ECO:0000313" key="2">
    <source>
        <dbReference type="Proteomes" id="UP000789920"/>
    </source>
</evidence>
<gene>
    <name evidence="1" type="ORF">RPERSI_LOCUS16497</name>
</gene>
<sequence>KGIKAKINSDLEKEINFKSKKLKLEDQIKELENNSDLKILQTILDELTQENIELKNLIHEKSKFIIELNKRIIFSRSKEKRDNELNKKIKKIEYDIIASKRSAKEFELINQQFQKR</sequence>
<accession>A0ACA9R0N2</accession>
<dbReference type="Proteomes" id="UP000789920">
    <property type="component" value="Unassembled WGS sequence"/>
</dbReference>